<dbReference type="AlphaFoldDB" id="A0AA88LZE1"/>
<gene>
    <name evidence="1" type="ORF">Q7C36_018272</name>
</gene>
<name>A0AA88LZE1_TACVA</name>
<evidence type="ECO:0000313" key="2">
    <source>
        <dbReference type="Proteomes" id="UP001187315"/>
    </source>
</evidence>
<evidence type="ECO:0000313" key="1">
    <source>
        <dbReference type="EMBL" id="KAK2827346.1"/>
    </source>
</evidence>
<dbReference type="EMBL" id="JAVHJS010000019">
    <property type="protein sequence ID" value="KAK2827346.1"/>
    <property type="molecule type" value="Genomic_DNA"/>
</dbReference>
<comment type="caution">
    <text evidence="1">The sequence shown here is derived from an EMBL/GenBank/DDBJ whole genome shotgun (WGS) entry which is preliminary data.</text>
</comment>
<keyword evidence="2" id="KW-1185">Reference proteome</keyword>
<reference evidence="1" key="1">
    <citation type="submission" date="2023-08" db="EMBL/GenBank/DDBJ databases">
        <title>Pelteobagrus vachellii genome.</title>
        <authorList>
            <person name="Liu H."/>
        </authorList>
    </citation>
    <scope>NUCLEOTIDE SEQUENCE</scope>
    <source>
        <strain evidence="1">PRFRI_2022a</strain>
        <tissue evidence="1">Muscle</tissue>
    </source>
</reference>
<proteinExistence type="predicted"/>
<dbReference type="Proteomes" id="UP001187315">
    <property type="component" value="Unassembled WGS sequence"/>
</dbReference>
<sequence>MNLNSVRSFFFGWRKIGTSSMHILVRFTDLLLKCLFLNVSLGEKKGRGRLENKKEHHIRRTNNTGVKETACIV</sequence>
<accession>A0AA88LZE1</accession>
<protein>
    <submittedName>
        <fullName evidence="1">Uncharacterized protein</fullName>
    </submittedName>
</protein>
<organism evidence="1 2">
    <name type="scientific">Tachysurus vachellii</name>
    <name type="common">Darkbarbel catfish</name>
    <name type="synonym">Pelteobagrus vachellii</name>
    <dbReference type="NCBI Taxonomy" id="175792"/>
    <lineage>
        <taxon>Eukaryota</taxon>
        <taxon>Metazoa</taxon>
        <taxon>Chordata</taxon>
        <taxon>Craniata</taxon>
        <taxon>Vertebrata</taxon>
        <taxon>Euteleostomi</taxon>
        <taxon>Actinopterygii</taxon>
        <taxon>Neopterygii</taxon>
        <taxon>Teleostei</taxon>
        <taxon>Ostariophysi</taxon>
        <taxon>Siluriformes</taxon>
        <taxon>Bagridae</taxon>
        <taxon>Tachysurus</taxon>
    </lineage>
</organism>